<proteinExistence type="predicted"/>
<gene>
    <name evidence="1" type="ORF">HF086_005992</name>
</gene>
<dbReference type="EMBL" id="JACEFF010000772">
    <property type="protein sequence ID" value="KAH9631221.1"/>
    <property type="molecule type" value="Genomic_DNA"/>
</dbReference>
<dbReference type="Gene3D" id="2.60.40.10">
    <property type="entry name" value="Immunoglobulins"/>
    <property type="match status" value="1"/>
</dbReference>
<evidence type="ECO:0000313" key="2">
    <source>
        <dbReference type="Proteomes" id="UP000814243"/>
    </source>
</evidence>
<dbReference type="Proteomes" id="UP000814243">
    <property type="component" value="Unassembled WGS sequence"/>
</dbReference>
<accession>A0A922M7C8</accession>
<protein>
    <submittedName>
        <fullName evidence="1">Uncharacterized protein</fullName>
    </submittedName>
</protein>
<dbReference type="AlphaFoldDB" id="A0A922M7C8"/>
<reference evidence="1" key="1">
    <citation type="journal article" date="2021" name="G3 (Bethesda)">
        <title>Genome and transcriptome analysis of the beet armyworm Spodoptera exigua reveals targets for pest control. .</title>
        <authorList>
            <person name="Simon S."/>
            <person name="Breeschoten T."/>
            <person name="Jansen H.J."/>
            <person name="Dirks R.P."/>
            <person name="Schranz M.E."/>
            <person name="Ros V.I.D."/>
        </authorList>
    </citation>
    <scope>NUCLEOTIDE SEQUENCE</scope>
    <source>
        <strain evidence="1">TB_SE_WUR_2020</strain>
    </source>
</reference>
<organism evidence="1 2">
    <name type="scientific">Spodoptera exigua</name>
    <name type="common">Beet armyworm</name>
    <name type="synonym">Noctua fulgens</name>
    <dbReference type="NCBI Taxonomy" id="7107"/>
    <lineage>
        <taxon>Eukaryota</taxon>
        <taxon>Metazoa</taxon>
        <taxon>Ecdysozoa</taxon>
        <taxon>Arthropoda</taxon>
        <taxon>Hexapoda</taxon>
        <taxon>Insecta</taxon>
        <taxon>Pterygota</taxon>
        <taxon>Neoptera</taxon>
        <taxon>Endopterygota</taxon>
        <taxon>Lepidoptera</taxon>
        <taxon>Glossata</taxon>
        <taxon>Ditrysia</taxon>
        <taxon>Noctuoidea</taxon>
        <taxon>Noctuidae</taxon>
        <taxon>Amphipyrinae</taxon>
        <taxon>Spodoptera</taxon>
    </lineage>
</organism>
<comment type="caution">
    <text evidence="1">The sequence shown here is derived from an EMBL/GenBank/DDBJ whole genome shotgun (WGS) entry which is preliminary data.</text>
</comment>
<name>A0A922M7C8_SPOEX</name>
<sequence length="182" mass="20477">MSFKISDKPLQAYRAIKIINPGTHLSGNYTCVVSTFIAEDSQTRSMLVYSPGKSFQFDQEKKYVFLVTLKCMAEYLYPRPVMTILSKGKPLERAITDMRMDSWGMYTVETTALVHDDDVTSPWEEFVCVLSLPLANYTSLMPTHSASIEVKKPMEHQASNSSTLQLGCILLVTLLLSINFTS</sequence>
<dbReference type="InterPro" id="IPR013783">
    <property type="entry name" value="Ig-like_fold"/>
</dbReference>
<evidence type="ECO:0000313" key="1">
    <source>
        <dbReference type="EMBL" id="KAH9631221.1"/>
    </source>
</evidence>